<sequence>MSDQPAALPKIAIVERTLHRHADILDLVDKGWTISAIARRLGMDRKTVRHFRDTDLVVLVESARHRRAGLLAPFHSYL</sequence>
<proteinExistence type="predicted"/>
<accession>A0ABS8EHP7</accession>
<dbReference type="EMBL" id="JAINUL010000001">
    <property type="protein sequence ID" value="MCC0100621.1"/>
    <property type="molecule type" value="Genomic_DNA"/>
</dbReference>
<evidence type="ECO:0000313" key="1">
    <source>
        <dbReference type="EMBL" id="MCC0100621.1"/>
    </source>
</evidence>
<comment type="caution">
    <text evidence="1">The sequence shown here is derived from an EMBL/GenBank/DDBJ whole genome shotgun (WGS) entry which is preliminary data.</text>
</comment>
<evidence type="ECO:0000313" key="2">
    <source>
        <dbReference type="Proteomes" id="UP001520654"/>
    </source>
</evidence>
<keyword evidence="2" id="KW-1185">Reference proteome</keyword>
<reference evidence="1 2" key="1">
    <citation type="submission" date="2021-08" db="EMBL/GenBank/DDBJ databases">
        <title>Genomic Architecture of Streptomyces flavotricini NGL1 and Streptomyces erythrochromogenes HMS4 With Differential Plant Beneficial attributes and laccase production capabilities.</title>
        <authorList>
            <person name="Salwan R."/>
            <person name="Kaur R."/>
            <person name="Sharma V."/>
        </authorList>
    </citation>
    <scope>NUCLEOTIDE SEQUENCE [LARGE SCALE GENOMIC DNA]</scope>
    <source>
        <strain evidence="1 2">NGL1</strain>
    </source>
</reference>
<organism evidence="1 2">
    <name type="scientific">Streptomyces flavotricini</name>
    <dbReference type="NCBI Taxonomy" id="66888"/>
    <lineage>
        <taxon>Bacteria</taxon>
        <taxon>Bacillati</taxon>
        <taxon>Actinomycetota</taxon>
        <taxon>Actinomycetes</taxon>
        <taxon>Kitasatosporales</taxon>
        <taxon>Streptomycetaceae</taxon>
        <taxon>Streptomyces</taxon>
    </lineage>
</organism>
<dbReference type="Proteomes" id="UP001520654">
    <property type="component" value="Unassembled WGS sequence"/>
</dbReference>
<dbReference type="Pfam" id="PF13384">
    <property type="entry name" value="HTH_23"/>
    <property type="match status" value="1"/>
</dbReference>
<gene>
    <name evidence="1" type="ORF">K7B10_38860</name>
</gene>
<dbReference type="Gene3D" id="1.10.10.60">
    <property type="entry name" value="Homeodomain-like"/>
    <property type="match status" value="1"/>
</dbReference>
<name>A0ABS8EHP7_9ACTN</name>
<protein>
    <submittedName>
        <fullName evidence="1">Helix-turn-helix domain-containing protein</fullName>
    </submittedName>
</protein>